<dbReference type="PANTHER" id="PTHR11803:SF58">
    <property type="entry name" value="PROTEIN HMF1-RELATED"/>
    <property type="match status" value="1"/>
</dbReference>
<dbReference type="GO" id="GO:0005829">
    <property type="term" value="C:cytosol"/>
    <property type="evidence" value="ECO:0007669"/>
    <property type="project" value="TreeGrafter"/>
</dbReference>
<dbReference type="FunFam" id="3.30.1330.40:FF:000001">
    <property type="entry name" value="L-PSP family endoribonuclease"/>
    <property type="match status" value="1"/>
</dbReference>
<dbReference type="SUPFAM" id="SSF55298">
    <property type="entry name" value="YjgF-like"/>
    <property type="match status" value="1"/>
</dbReference>
<dbReference type="Pfam" id="PF01042">
    <property type="entry name" value="Ribonuc_L-PSP"/>
    <property type="match status" value="1"/>
</dbReference>
<dbReference type="InterPro" id="IPR006056">
    <property type="entry name" value="RidA"/>
</dbReference>
<proteinExistence type="inferred from homology"/>
<organism evidence="2 3">
    <name type="scientific">Conexibacter woesei (strain DSM 14684 / CCUG 47730 / CIP 108061 / JCM 11494 / NBRC 100937 / ID131577)</name>
    <dbReference type="NCBI Taxonomy" id="469383"/>
    <lineage>
        <taxon>Bacteria</taxon>
        <taxon>Bacillati</taxon>
        <taxon>Actinomycetota</taxon>
        <taxon>Thermoleophilia</taxon>
        <taxon>Solirubrobacterales</taxon>
        <taxon>Conexibacteraceae</taxon>
        <taxon>Conexibacter</taxon>
    </lineage>
</organism>
<sequence length="130" mass="13644" precursor="true">MSHHREPVTAIGAPAAIGPYVHAVSAKGMLYCSGQIPLHPETGEIVGASAAEQVGRCLENLQAVCAAAGATLADAVKITVYLRDMDDFTAVNEVYSSFFEKDPPARVALAVVGLPRDVRVELDAIVSLPD</sequence>
<dbReference type="eggNOG" id="COG0251">
    <property type="taxonomic scope" value="Bacteria"/>
</dbReference>
<evidence type="ECO:0000313" key="3">
    <source>
        <dbReference type="Proteomes" id="UP000008229"/>
    </source>
</evidence>
<dbReference type="InterPro" id="IPR035959">
    <property type="entry name" value="RutC-like_sf"/>
</dbReference>
<keyword evidence="3" id="KW-1185">Reference proteome</keyword>
<dbReference type="STRING" id="469383.Cwoe_4231"/>
<name>D3F5U6_CONWI</name>
<dbReference type="GO" id="GO:0019239">
    <property type="term" value="F:deaminase activity"/>
    <property type="evidence" value="ECO:0007669"/>
    <property type="project" value="TreeGrafter"/>
</dbReference>
<evidence type="ECO:0000313" key="2">
    <source>
        <dbReference type="EMBL" id="ADB52645.1"/>
    </source>
</evidence>
<gene>
    <name evidence="2" type="ordered locus">Cwoe_4231</name>
</gene>
<reference evidence="2 3" key="1">
    <citation type="journal article" date="2010" name="Stand. Genomic Sci.">
        <title>Complete genome sequence of Conexibacter woesei type strain (ID131577).</title>
        <authorList>
            <person name="Pukall R."/>
            <person name="Lapidus A."/>
            <person name="Glavina Del Rio T."/>
            <person name="Copeland A."/>
            <person name="Tice H."/>
            <person name="Cheng J.-F."/>
            <person name="Lucas S."/>
            <person name="Chen F."/>
            <person name="Nolan M."/>
            <person name="Bruce D."/>
            <person name="Goodwin L."/>
            <person name="Pitluck S."/>
            <person name="Mavromatis K."/>
            <person name="Ivanova N."/>
            <person name="Ovchinnikova G."/>
            <person name="Pati A."/>
            <person name="Chen A."/>
            <person name="Palaniappan K."/>
            <person name="Land M."/>
            <person name="Hauser L."/>
            <person name="Chang Y.-J."/>
            <person name="Jeffries C.D."/>
            <person name="Chain P."/>
            <person name="Meincke L."/>
            <person name="Sims D."/>
            <person name="Brettin T."/>
            <person name="Detter J.C."/>
            <person name="Rohde M."/>
            <person name="Goeker M."/>
            <person name="Bristow J."/>
            <person name="Eisen J.A."/>
            <person name="Markowitz V."/>
            <person name="Kyrpides N.C."/>
            <person name="Klenk H.-P."/>
            <person name="Hugenholtz P."/>
        </authorList>
    </citation>
    <scope>NUCLEOTIDE SEQUENCE [LARGE SCALE GENOMIC DNA]</scope>
    <source>
        <strain evidence="3">DSM 14684 / CIP 108061 / JCM 11494 / NBRC 100937 / ID131577</strain>
    </source>
</reference>
<dbReference type="Proteomes" id="UP000008229">
    <property type="component" value="Chromosome"/>
</dbReference>
<protein>
    <submittedName>
        <fullName evidence="2">Endoribonuclease L-PSP</fullName>
    </submittedName>
</protein>
<dbReference type="KEGG" id="cwo:Cwoe_4231"/>
<dbReference type="CDD" id="cd00448">
    <property type="entry name" value="YjgF_YER057c_UK114_family"/>
    <property type="match status" value="1"/>
</dbReference>
<dbReference type="NCBIfam" id="TIGR00004">
    <property type="entry name" value="Rid family detoxifying hydrolase"/>
    <property type="match status" value="1"/>
</dbReference>
<dbReference type="EMBL" id="CP001854">
    <property type="protein sequence ID" value="ADB52645.1"/>
    <property type="molecule type" value="Genomic_DNA"/>
</dbReference>
<dbReference type="PANTHER" id="PTHR11803">
    <property type="entry name" value="2-IMINOBUTANOATE/2-IMINOPROPANOATE DEAMINASE RIDA"/>
    <property type="match status" value="1"/>
</dbReference>
<evidence type="ECO:0000256" key="1">
    <source>
        <dbReference type="ARBA" id="ARBA00010552"/>
    </source>
</evidence>
<reference evidence="3" key="2">
    <citation type="submission" date="2010-01" db="EMBL/GenBank/DDBJ databases">
        <title>The complete genome of Conexibacter woesei DSM 14684.</title>
        <authorList>
            <consortium name="US DOE Joint Genome Institute (JGI-PGF)"/>
            <person name="Lucas S."/>
            <person name="Copeland A."/>
            <person name="Lapidus A."/>
            <person name="Glavina del Rio T."/>
            <person name="Dalin E."/>
            <person name="Tice H."/>
            <person name="Bruce D."/>
            <person name="Goodwin L."/>
            <person name="Pitluck S."/>
            <person name="Kyrpides N."/>
            <person name="Mavromatis K."/>
            <person name="Ivanova N."/>
            <person name="Mikhailova N."/>
            <person name="Chertkov O."/>
            <person name="Brettin T."/>
            <person name="Detter J.C."/>
            <person name="Han C."/>
            <person name="Larimer F."/>
            <person name="Land M."/>
            <person name="Hauser L."/>
            <person name="Markowitz V."/>
            <person name="Cheng J.-F."/>
            <person name="Hugenholtz P."/>
            <person name="Woyke T."/>
            <person name="Wu D."/>
            <person name="Pukall R."/>
            <person name="Steenblock K."/>
            <person name="Schneider S."/>
            <person name="Klenk H.-P."/>
            <person name="Eisen J.A."/>
        </authorList>
    </citation>
    <scope>NUCLEOTIDE SEQUENCE [LARGE SCALE GENOMIC DNA]</scope>
    <source>
        <strain evidence="3">DSM 14684 / CIP 108061 / JCM 11494 / NBRC 100937 / ID131577</strain>
    </source>
</reference>
<comment type="similarity">
    <text evidence="1">Belongs to the RutC family.</text>
</comment>
<dbReference type="RefSeq" id="WP_012935696.1">
    <property type="nucleotide sequence ID" value="NC_013739.1"/>
</dbReference>
<dbReference type="Gene3D" id="3.30.1330.40">
    <property type="entry name" value="RutC-like"/>
    <property type="match status" value="1"/>
</dbReference>
<dbReference type="AlphaFoldDB" id="D3F5U6"/>
<dbReference type="InterPro" id="IPR006175">
    <property type="entry name" value="YjgF/YER057c/UK114"/>
</dbReference>
<accession>D3F5U6</accession>
<dbReference type="HOGENOM" id="CLU_100715_7_3_11"/>